<name>A0ABS0TER6_9FLAO</name>
<keyword evidence="2" id="KW-1185">Reference proteome</keyword>
<protein>
    <submittedName>
        <fullName evidence="1">Uncharacterized protein</fullName>
    </submittedName>
</protein>
<comment type="caution">
    <text evidence="1">The sequence shown here is derived from an EMBL/GenBank/DDBJ whole genome shotgun (WGS) entry which is preliminary data.</text>
</comment>
<dbReference type="PROSITE" id="PS51257">
    <property type="entry name" value="PROKAR_LIPOPROTEIN"/>
    <property type="match status" value="1"/>
</dbReference>
<proteinExistence type="predicted"/>
<evidence type="ECO:0000313" key="1">
    <source>
        <dbReference type="EMBL" id="MBI6119290.1"/>
    </source>
</evidence>
<evidence type="ECO:0000313" key="2">
    <source>
        <dbReference type="Proteomes" id="UP000635665"/>
    </source>
</evidence>
<organism evidence="1 2">
    <name type="scientific">Salegentibacter maritimus</name>
    <dbReference type="NCBI Taxonomy" id="2794347"/>
    <lineage>
        <taxon>Bacteria</taxon>
        <taxon>Pseudomonadati</taxon>
        <taxon>Bacteroidota</taxon>
        <taxon>Flavobacteriia</taxon>
        <taxon>Flavobacteriales</taxon>
        <taxon>Flavobacteriaceae</taxon>
        <taxon>Salegentibacter</taxon>
    </lineage>
</organism>
<dbReference type="Proteomes" id="UP000635665">
    <property type="component" value="Unassembled WGS sequence"/>
</dbReference>
<dbReference type="RefSeq" id="WP_198628621.1">
    <property type="nucleotide sequence ID" value="NZ_JAEHNY010000003.1"/>
</dbReference>
<accession>A0ABS0TER6</accession>
<sequence length="144" mass="16540">MKKIFGCLFLITILACEPSNNEPKEPEQVNIISELDYFEYKRDEYEGTITLSYRVTHTNNSSFDVEGYSRVNLAYKGQEDEMTWSILEYGEDAHCPVIVAGGTCVEEFEDIQEIDEEYEEAVYPDGSGEIVLVDYSYTVTNELR</sequence>
<dbReference type="EMBL" id="JAEHNY010000003">
    <property type="protein sequence ID" value="MBI6119290.1"/>
    <property type="molecule type" value="Genomic_DNA"/>
</dbReference>
<reference evidence="1 2" key="1">
    <citation type="submission" date="2020-12" db="EMBL/GenBank/DDBJ databases">
        <title>Salegentibacter orientalis sp. nov., isolated from costal sediment.</title>
        <authorList>
            <person name="Lian F.-B."/>
        </authorList>
    </citation>
    <scope>NUCLEOTIDE SEQUENCE [LARGE SCALE GENOMIC DNA]</scope>
    <source>
        <strain evidence="1 2">F60176</strain>
    </source>
</reference>
<gene>
    <name evidence="1" type="ORF">I6U50_04550</name>
</gene>